<protein>
    <submittedName>
        <fullName evidence="5">Gfo/Idh/MocA family oxidoreductase</fullName>
    </submittedName>
</protein>
<dbReference type="Pfam" id="PF01408">
    <property type="entry name" value="GFO_IDH_MocA"/>
    <property type="match status" value="1"/>
</dbReference>
<comment type="similarity">
    <text evidence="1">Belongs to the Gfo/Idh/MocA family.</text>
</comment>
<reference evidence="5 6" key="1">
    <citation type="submission" date="2017-12" db="EMBL/GenBank/DDBJ databases">
        <title>Taxonomic description and draft genome of Pradoshia cofamensis Gen. nov., sp. nov., a thermotolerant bacillale isolated from anterior gut of earthworm Eisenia fetida.</title>
        <authorList>
            <person name="Saha T."/>
            <person name="Chakraborty R."/>
        </authorList>
    </citation>
    <scope>NUCLEOTIDE SEQUENCE [LARGE SCALE GENOMIC DNA]</scope>
    <source>
        <strain evidence="5 6">EAG3</strain>
    </source>
</reference>
<dbReference type="InterPro" id="IPR050984">
    <property type="entry name" value="Gfo/Idh/MocA_domain"/>
</dbReference>
<sequence length="330" mass="37050">MSKVNWGILSTANIGQTQVIPAINRSTLGEALAISSSSGRAKEAADKLGIPKVYDSYEDLLGDEEIDAVYIPLPNHLHAKWVMEAAKAGKHVLVEKPASLTAHEMKEMQEVCSRHGVLFMEAFMYQFHAQHKRVKDIIKTGEIGEVNYMYASHSFFLDDDGDNIRLSAEKGGGALYDVGCYNIHAIRHILQAEPAEVKAFSKLDPKFKVDMTTTGHLWMDNGIQAMFDCSFQMKSRDEYRVSGSKGEIICQHAYRPDRKGHKGTLIIRTEGETRKEIITCDQYLMQVEHFAECILEGKQPLYTGVDTLQNMRVIDACYESIQSDKTVKLP</sequence>
<name>A0A2S7N194_9BACI</name>
<feature type="domain" description="GFO/IDH/MocA-like oxidoreductase" evidence="4">
    <location>
        <begin position="132"/>
        <end position="248"/>
    </location>
</feature>
<evidence type="ECO:0000256" key="1">
    <source>
        <dbReference type="ARBA" id="ARBA00010928"/>
    </source>
</evidence>
<comment type="caution">
    <text evidence="5">The sequence shown here is derived from an EMBL/GenBank/DDBJ whole genome shotgun (WGS) entry which is preliminary data.</text>
</comment>
<dbReference type="AlphaFoldDB" id="A0A2S7N194"/>
<dbReference type="InterPro" id="IPR036291">
    <property type="entry name" value="NAD(P)-bd_dom_sf"/>
</dbReference>
<evidence type="ECO:0000313" key="5">
    <source>
        <dbReference type="EMBL" id="PQD95789.1"/>
    </source>
</evidence>
<dbReference type="PANTHER" id="PTHR22604">
    <property type="entry name" value="OXIDOREDUCTASES"/>
    <property type="match status" value="1"/>
</dbReference>
<dbReference type="GO" id="GO:0016491">
    <property type="term" value="F:oxidoreductase activity"/>
    <property type="evidence" value="ECO:0007669"/>
    <property type="project" value="UniProtKB-KW"/>
</dbReference>
<dbReference type="PANTHER" id="PTHR22604:SF105">
    <property type="entry name" value="TRANS-1,2-DIHYDROBENZENE-1,2-DIOL DEHYDROGENASE"/>
    <property type="match status" value="1"/>
</dbReference>
<dbReference type="OrthoDB" id="9815825at2"/>
<evidence type="ECO:0000313" key="6">
    <source>
        <dbReference type="Proteomes" id="UP000239663"/>
    </source>
</evidence>
<dbReference type="Proteomes" id="UP000239663">
    <property type="component" value="Unassembled WGS sequence"/>
</dbReference>
<dbReference type="Gene3D" id="3.30.360.10">
    <property type="entry name" value="Dihydrodipicolinate Reductase, domain 2"/>
    <property type="match status" value="1"/>
</dbReference>
<dbReference type="RefSeq" id="WP_104848933.1">
    <property type="nucleotide sequence ID" value="NZ_PKOZ01000003.1"/>
</dbReference>
<dbReference type="SUPFAM" id="SSF55347">
    <property type="entry name" value="Glyceraldehyde-3-phosphate dehydrogenase-like, C-terminal domain"/>
    <property type="match status" value="1"/>
</dbReference>
<dbReference type="EMBL" id="PKOZ01000003">
    <property type="protein sequence ID" value="PQD95789.1"/>
    <property type="molecule type" value="Genomic_DNA"/>
</dbReference>
<gene>
    <name evidence="5" type="ORF">CYL18_07835</name>
</gene>
<dbReference type="Gene3D" id="3.40.50.720">
    <property type="entry name" value="NAD(P)-binding Rossmann-like Domain"/>
    <property type="match status" value="1"/>
</dbReference>
<feature type="domain" description="Gfo/Idh/MocA-like oxidoreductase N-terminal" evidence="3">
    <location>
        <begin position="5"/>
        <end position="122"/>
    </location>
</feature>
<proteinExistence type="inferred from homology"/>
<keyword evidence="2" id="KW-0560">Oxidoreductase</keyword>
<evidence type="ECO:0000256" key="2">
    <source>
        <dbReference type="ARBA" id="ARBA00023002"/>
    </source>
</evidence>
<evidence type="ECO:0000259" key="3">
    <source>
        <dbReference type="Pfam" id="PF01408"/>
    </source>
</evidence>
<keyword evidence="6" id="KW-1185">Reference proteome</keyword>
<accession>A0A2S7N194</accession>
<dbReference type="SUPFAM" id="SSF51735">
    <property type="entry name" value="NAD(P)-binding Rossmann-fold domains"/>
    <property type="match status" value="1"/>
</dbReference>
<organism evidence="5 6">
    <name type="scientific">Pradoshia eiseniae</name>
    <dbReference type="NCBI Taxonomy" id="2064768"/>
    <lineage>
        <taxon>Bacteria</taxon>
        <taxon>Bacillati</taxon>
        <taxon>Bacillota</taxon>
        <taxon>Bacilli</taxon>
        <taxon>Bacillales</taxon>
        <taxon>Bacillaceae</taxon>
        <taxon>Pradoshia</taxon>
    </lineage>
</organism>
<evidence type="ECO:0000259" key="4">
    <source>
        <dbReference type="Pfam" id="PF22725"/>
    </source>
</evidence>
<dbReference type="GO" id="GO:0000166">
    <property type="term" value="F:nucleotide binding"/>
    <property type="evidence" value="ECO:0007669"/>
    <property type="project" value="InterPro"/>
</dbReference>
<dbReference type="InterPro" id="IPR055170">
    <property type="entry name" value="GFO_IDH_MocA-like_dom"/>
</dbReference>
<dbReference type="Pfam" id="PF22725">
    <property type="entry name" value="GFO_IDH_MocA_C3"/>
    <property type="match status" value="1"/>
</dbReference>
<dbReference type="InterPro" id="IPR000683">
    <property type="entry name" value="Gfo/Idh/MocA-like_OxRdtase_N"/>
</dbReference>